<feature type="compositionally biased region" description="Polar residues" evidence="1">
    <location>
        <begin position="74"/>
        <end position="87"/>
    </location>
</feature>
<gene>
    <name evidence="3" type="ORF">PHET_11372</name>
</gene>
<evidence type="ECO:0000256" key="1">
    <source>
        <dbReference type="SAM" id="MobiDB-lite"/>
    </source>
</evidence>
<protein>
    <recommendedName>
        <fullName evidence="2">Origin recognition complex subunit 3 N-terminal domain-containing protein</fullName>
    </recommendedName>
</protein>
<evidence type="ECO:0000313" key="4">
    <source>
        <dbReference type="Proteomes" id="UP000748531"/>
    </source>
</evidence>
<comment type="caution">
    <text evidence="3">The sequence shown here is derived from an EMBL/GenBank/DDBJ whole genome shotgun (WGS) entry which is preliminary data.</text>
</comment>
<dbReference type="Proteomes" id="UP000748531">
    <property type="component" value="Unassembled WGS sequence"/>
</dbReference>
<feature type="domain" description="Origin recognition complex subunit 3 N-terminal" evidence="2">
    <location>
        <begin position="63"/>
        <end position="182"/>
    </location>
</feature>
<sequence length="185" mass="20896">FVIDFVFSCFIWKQFTSSTRSTYLALSEWYYNKMRTVDQRLLPDETLMKKSVTRFKRSTSQPNDKNRPVDRQLRNSLFPRSNQTSPKRTARRFTVRPEADRFAEESISASVSISPKSHSPSAIKSSTCLKPGPLVVILPQVESVPSSVLEEFIELTSLYVSGQVGGRPLPIFLVLGLSTTPEVGF</sequence>
<dbReference type="Pfam" id="PF07034">
    <property type="entry name" value="ORC3_N"/>
    <property type="match status" value="1"/>
</dbReference>
<dbReference type="OrthoDB" id="10265211at2759"/>
<feature type="non-terminal residue" evidence="3">
    <location>
        <position position="185"/>
    </location>
</feature>
<reference evidence="3" key="1">
    <citation type="submission" date="2019-05" db="EMBL/GenBank/DDBJ databases">
        <title>Annotation for the trematode Paragonimus heterotremus.</title>
        <authorList>
            <person name="Choi Y.-J."/>
        </authorList>
    </citation>
    <scope>NUCLEOTIDE SEQUENCE</scope>
    <source>
        <strain evidence="3">LC</strain>
    </source>
</reference>
<evidence type="ECO:0000313" key="3">
    <source>
        <dbReference type="EMBL" id="KAF5396042.1"/>
    </source>
</evidence>
<keyword evidence="4" id="KW-1185">Reference proteome</keyword>
<feature type="compositionally biased region" description="Basic and acidic residues" evidence="1">
    <location>
        <begin position="64"/>
        <end position="73"/>
    </location>
</feature>
<dbReference type="AlphaFoldDB" id="A0A8J4T9A8"/>
<accession>A0A8J4T9A8</accession>
<proteinExistence type="predicted"/>
<name>A0A8J4T9A8_9TREM</name>
<feature type="non-terminal residue" evidence="3">
    <location>
        <position position="1"/>
    </location>
</feature>
<organism evidence="3 4">
    <name type="scientific">Paragonimus heterotremus</name>
    <dbReference type="NCBI Taxonomy" id="100268"/>
    <lineage>
        <taxon>Eukaryota</taxon>
        <taxon>Metazoa</taxon>
        <taxon>Spiralia</taxon>
        <taxon>Lophotrochozoa</taxon>
        <taxon>Platyhelminthes</taxon>
        <taxon>Trematoda</taxon>
        <taxon>Digenea</taxon>
        <taxon>Plagiorchiida</taxon>
        <taxon>Troglotremata</taxon>
        <taxon>Troglotrematidae</taxon>
        <taxon>Paragonimus</taxon>
    </lineage>
</organism>
<evidence type="ECO:0000259" key="2">
    <source>
        <dbReference type="Pfam" id="PF07034"/>
    </source>
</evidence>
<dbReference type="EMBL" id="LUCH01009385">
    <property type="protein sequence ID" value="KAF5396042.1"/>
    <property type="molecule type" value="Genomic_DNA"/>
</dbReference>
<feature type="region of interest" description="Disordered" evidence="1">
    <location>
        <begin position="52"/>
        <end position="91"/>
    </location>
</feature>
<dbReference type="InterPro" id="IPR045667">
    <property type="entry name" value="ORC3_N"/>
</dbReference>